<evidence type="ECO:0000256" key="5">
    <source>
        <dbReference type="ARBA" id="ARBA00022989"/>
    </source>
</evidence>
<dbReference type="Proteomes" id="UP001183176">
    <property type="component" value="Unassembled WGS sequence"/>
</dbReference>
<gene>
    <name evidence="9" type="ORF">RM423_15610</name>
</gene>
<comment type="subcellular location">
    <subcellularLocation>
        <location evidence="1 7">Cell membrane</location>
        <topology evidence="1 7">Multi-pass membrane protein</topology>
    </subcellularLocation>
</comment>
<keyword evidence="4 7" id="KW-0812">Transmembrane</keyword>
<evidence type="ECO:0000256" key="1">
    <source>
        <dbReference type="ARBA" id="ARBA00004651"/>
    </source>
</evidence>
<feature type="transmembrane region" description="Helical" evidence="7">
    <location>
        <begin position="192"/>
        <end position="211"/>
    </location>
</feature>
<feature type="transmembrane region" description="Helical" evidence="7">
    <location>
        <begin position="259"/>
        <end position="279"/>
    </location>
</feature>
<dbReference type="PROSITE" id="PS50928">
    <property type="entry name" value="ABC_TM1"/>
    <property type="match status" value="1"/>
</dbReference>
<keyword evidence="5 7" id="KW-1133">Transmembrane helix</keyword>
<dbReference type="RefSeq" id="WP_311423969.1">
    <property type="nucleotide sequence ID" value="NZ_JAVREH010000023.1"/>
</dbReference>
<feature type="transmembrane region" description="Helical" evidence="7">
    <location>
        <begin position="65"/>
        <end position="86"/>
    </location>
</feature>
<name>A0ABU2JD13_9ACTN</name>
<dbReference type="PANTHER" id="PTHR30193:SF37">
    <property type="entry name" value="INNER MEMBRANE ABC TRANSPORTER PERMEASE PROTEIN YCJO"/>
    <property type="match status" value="1"/>
</dbReference>
<keyword evidence="3" id="KW-1003">Cell membrane</keyword>
<dbReference type="InterPro" id="IPR000515">
    <property type="entry name" value="MetI-like"/>
</dbReference>
<keyword evidence="10" id="KW-1185">Reference proteome</keyword>
<dbReference type="Pfam" id="PF00528">
    <property type="entry name" value="BPD_transp_1"/>
    <property type="match status" value="1"/>
</dbReference>
<comment type="similarity">
    <text evidence="7">Belongs to the binding-protein-dependent transport system permease family.</text>
</comment>
<reference evidence="10" key="1">
    <citation type="submission" date="2023-07" db="EMBL/GenBank/DDBJ databases">
        <title>30 novel species of actinomycetes from the DSMZ collection.</title>
        <authorList>
            <person name="Nouioui I."/>
        </authorList>
    </citation>
    <scope>NUCLEOTIDE SEQUENCE [LARGE SCALE GENOMIC DNA]</scope>
    <source>
        <strain evidence="10">DSM 44399</strain>
    </source>
</reference>
<dbReference type="SUPFAM" id="SSF161098">
    <property type="entry name" value="MetI-like"/>
    <property type="match status" value="1"/>
</dbReference>
<evidence type="ECO:0000256" key="7">
    <source>
        <dbReference type="RuleBase" id="RU363032"/>
    </source>
</evidence>
<dbReference type="PANTHER" id="PTHR30193">
    <property type="entry name" value="ABC TRANSPORTER PERMEASE PROTEIN"/>
    <property type="match status" value="1"/>
</dbReference>
<dbReference type="InterPro" id="IPR051393">
    <property type="entry name" value="ABC_transporter_permease"/>
</dbReference>
<protein>
    <submittedName>
        <fullName evidence="9">Sugar ABC transporter permease</fullName>
    </submittedName>
</protein>
<keyword evidence="6 7" id="KW-0472">Membrane</keyword>
<evidence type="ECO:0000313" key="10">
    <source>
        <dbReference type="Proteomes" id="UP001183176"/>
    </source>
</evidence>
<feature type="transmembrane region" description="Helical" evidence="7">
    <location>
        <begin position="146"/>
        <end position="171"/>
    </location>
</feature>
<evidence type="ECO:0000313" key="9">
    <source>
        <dbReference type="EMBL" id="MDT0262822.1"/>
    </source>
</evidence>
<accession>A0ABU2JD13</accession>
<dbReference type="EMBL" id="JAVREH010000023">
    <property type="protein sequence ID" value="MDT0262822.1"/>
    <property type="molecule type" value="Genomic_DNA"/>
</dbReference>
<dbReference type="Gene3D" id="1.10.3720.10">
    <property type="entry name" value="MetI-like"/>
    <property type="match status" value="1"/>
</dbReference>
<dbReference type="InterPro" id="IPR035906">
    <property type="entry name" value="MetI-like_sf"/>
</dbReference>
<dbReference type="CDD" id="cd06261">
    <property type="entry name" value="TM_PBP2"/>
    <property type="match status" value="1"/>
</dbReference>
<comment type="caution">
    <text evidence="9">The sequence shown here is derived from an EMBL/GenBank/DDBJ whole genome shotgun (WGS) entry which is preliminary data.</text>
</comment>
<organism evidence="9 10">
    <name type="scientific">Jatrophihabitans lederbergiae</name>
    <dbReference type="NCBI Taxonomy" id="3075547"/>
    <lineage>
        <taxon>Bacteria</taxon>
        <taxon>Bacillati</taxon>
        <taxon>Actinomycetota</taxon>
        <taxon>Actinomycetes</taxon>
        <taxon>Jatrophihabitantales</taxon>
        <taxon>Jatrophihabitantaceae</taxon>
        <taxon>Jatrophihabitans</taxon>
    </lineage>
</organism>
<evidence type="ECO:0000259" key="8">
    <source>
        <dbReference type="PROSITE" id="PS50928"/>
    </source>
</evidence>
<feature type="domain" description="ABC transmembrane type-1" evidence="8">
    <location>
        <begin position="61"/>
        <end position="275"/>
    </location>
</feature>
<evidence type="ECO:0000256" key="4">
    <source>
        <dbReference type="ARBA" id="ARBA00022692"/>
    </source>
</evidence>
<evidence type="ECO:0000256" key="6">
    <source>
        <dbReference type="ARBA" id="ARBA00023136"/>
    </source>
</evidence>
<sequence length="286" mass="30743">MLSLVLLAPSLVVFGLFIFWPLYRTFQLSTTGQDLFGRADRSVGLANFKSVLQDPEFGQVLGVTAGYVLLTVIPSILLALVLALLLQQPIRGLRIMRSAFAMPFAYSVAAASVVFAALFNPAIGIVNYLVTSLGFSPVSWLTSPGTALISIAITTVWMSVGYNMLVLLAGVGGVDEQLYEAAKLDGASTFRIARSITMPMITPSLFFLVVVDTISALQSFGQIRLLTKGGPTGHTTTLVYWIYHTAFENGASDYGTGSAQAIVLLAVVIVVTAIQFGVLERKVFYR</sequence>
<evidence type="ECO:0000256" key="3">
    <source>
        <dbReference type="ARBA" id="ARBA00022475"/>
    </source>
</evidence>
<feature type="transmembrane region" description="Helical" evidence="7">
    <location>
        <begin position="98"/>
        <end position="126"/>
    </location>
</feature>
<keyword evidence="2 7" id="KW-0813">Transport</keyword>
<proteinExistence type="inferred from homology"/>
<evidence type="ECO:0000256" key="2">
    <source>
        <dbReference type="ARBA" id="ARBA00022448"/>
    </source>
</evidence>